<dbReference type="OrthoDB" id="17395at2759"/>
<dbReference type="InterPro" id="IPR036849">
    <property type="entry name" value="Enolase-like_C_sf"/>
</dbReference>
<dbReference type="Gene3D" id="3.30.390.10">
    <property type="entry name" value="Enolase-like, N-terminal domain"/>
    <property type="match status" value="1"/>
</dbReference>
<keyword evidence="2" id="KW-0479">Metal-binding</keyword>
<evidence type="ECO:0000313" key="5">
    <source>
        <dbReference type="Proteomes" id="UP000695562"/>
    </source>
</evidence>
<reference evidence="4" key="1">
    <citation type="submission" date="2020-01" db="EMBL/GenBank/DDBJ databases">
        <title>Development of genomics and gene disruption for Polysphondylium violaceum indicates a role for the polyketide synthase stlB in stalk morphogenesis.</title>
        <authorList>
            <person name="Narita B."/>
            <person name="Kawabe Y."/>
            <person name="Kin K."/>
            <person name="Saito T."/>
            <person name="Gibbs R."/>
            <person name="Kuspa A."/>
            <person name="Muzny D."/>
            <person name="Queller D."/>
            <person name="Richards S."/>
            <person name="Strassman J."/>
            <person name="Sucgang R."/>
            <person name="Worley K."/>
            <person name="Schaap P."/>
        </authorList>
    </citation>
    <scope>NUCLEOTIDE SEQUENCE</scope>
    <source>
        <strain evidence="4">QSvi11</strain>
    </source>
</reference>
<evidence type="ECO:0000256" key="2">
    <source>
        <dbReference type="ARBA" id="ARBA00022723"/>
    </source>
</evidence>
<dbReference type="EMBL" id="AJWJ01000118">
    <property type="protein sequence ID" value="KAF2075032.1"/>
    <property type="molecule type" value="Genomic_DNA"/>
</dbReference>
<dbReference type="Pfam" id="PF13378">
    <property type="entry name" value="MR_MLE_C"/>
    <property type="match status" value="1"/>
</dbReference>
<dbReference type="SUPFAM" id="SSF54826">
    <property type="entry name" value="Enolase N-terminal domain-like"/>
    <property type="match status" value="1"/>
</dbReference>
<dbReference type="InterPro" id="IPR029065">
    <property type="entry name" value="Enolase_C-like"/>
</dbReference>
<dbReference type="AlphaFoldDB" id="A0A8J4V5S2"/>
<evidence type="ECO:0000313" key="4">
    <source>
        <dbReference type="EMBL" id="KAF2075032.1"/>
    </source>
</evidence>
<gene>
    <name evidence="4" type="ORF">CYY_003684</name>
</gene>
<sequence>MSTFRYKKLSISINIRPYRLHLRNPFGTAHSVTTERNNALVTIEIINDENHTLRGYGECGLPPKKPYCYLADFNDIQQYFSQYLQMLKERITDDIVINDYNPFNSLPSNLFKHLRSTLDYSSDEYNQLFYFLFQCLDQCKENEKDYSFASRSLIEMALLDAWSKYFKQPIYKFANLPEPSLKPFYYTISLCPTMKEILDSTEFGVKYTGYLKIKLDSDVAKCKNIIDTVINFIQNDLKKTIYKLSVDANSSWTPQVAKEYLSVLEPIKHMISMVEQPFPIETTKVSGNDKEIQEWREIKQLYQDKGIPLFADESVCTEKDLPLLVDLVHGVNVKLEKTGGFRSAVSTVLQAQELGLKTWIGCMVASSLNVSTAAHILTCLSEYGGDLDGGLLIDDETQLFENDGFQVDDNGLIHMTQSNYGIGVTYKLNK</sequence>
<accession>A0A8J4V5S2</accession>
<dbReference type="PANTHER" id="PTHR48080">
    <property type="entry name" value="D-GALACTONATE DEHYDRATASE-RELATED"/>
    <property type="match status" value="1"/>
</dbReference>
<evidence type="ECO:0000256" key="1">
    <source>
        <dbReference type="ARBA" id="ARBA00008031"/>
    </source>
</evidence>
<dbReference type="InterPro" id="IPR034593">
    <property type="entry name" value="DgoD-like"/>
</dbReference>
<comment type="caution">
    <text evidence="4">The sequence shown here is derived from an EMBL/GenBank/DDBJ whole genome shotgun (WGS) entry which is preliminary data.</text>
</comment>
<dbReference type="SUPFAM" id="SSF51604">
    <property type="entry name" value="Enolase C-terminal domain-like"/>
    <property type="match status" value="1"/>
</dbReference>
<evidence type="ECO:0000259" key="3">
    <source>
        <dbReference type="Pfam" id="PF13378"/>
    </source>
</evidence>
<dbReference type="Gene3D" id="3.20.20.120">
    <property type="entry name" value="Enolase-like C-terminal domain"/>
    <property type="match status" value="1"/>
</dbReference>
<comment type="similarity">
    <text evidence="1">Belongs to the mandelate racemase/muconate lactonizing enzyme family.</text>
</comment>
<organism evidence="4 5">
    <name type="scientific">Polysphondylium violaceum</name>
    <dbReference type="NCBI Taxonomy" id="133409"/>
    <lineage>
        <taxon>Eukaryota</taxon>
        <taxon>Amoebozoa</taxon>
        <taxon>Evosea</taxon>
        <taxon>Eumycetozoa</taxon>
        <taxon>Dictyostelia</taxon>
        <taxon>Dictyosteliales</taxon>
        <taxon>Dictyosteliaceae</taxon>
        <taxon>Polysphondylium</taxon>
    </lineage>
</organism>
<dbReference type="InterPro" id="IPR029017">
    <property type="entry name" value="Enolase-like_N"/>
</dbReference>
<dbReference type="PANTHER" id="PTHR48080:SF3">
    <property type="entry name" value="ENOLASE SUPERFAMILY MEMBER DDB_G0284701"/>
    <property type="match status" value="1"/>
</dbReference>
<protein>
    <recommendedName>
        <fullName evidence="3">Enolase C-terminal domain-containing protein</fullName>
    </recommendedName>
</protein>
<feature type="domain" description="Enolase C-terminal" evidence="3">
    <location>
        <begin position="233"/>
        <end position="426"/>
    </location>
</feature>
<proteinExistence type="inferred from homology"/>
<dbReference type="Proteomes" id="UP000695562">
    <property type="component" value="Unassembled WGS sequence"/>
</dbReference>
<dbReference type="GO" id="GO:0046872">
    <property type="term" value="F:metal ion binding"/>
    <property type="evidence" value="ECO:0007669"/>
    <property type="project" value="UniProtKB-KW"/>
</dbReference>
<name>A0A8J4V5S2_9MYCE</name>
<keyword evidence="5" id="KW-1185">Reference proteome</keyword>